<keyword evidence="6" id="KW-1185">Reference proteome</keyword>
<feature type="domain" description="Electron transfer flavoprotein alpha subunit C-terminal" evidence="3">
    <location>
        <begin position="250"/>
        <end position="326"/>
    </location>
</feature>
<dbReference type="PANTHER" id="PTHR43153:SF1">
    <property type="entry name" value="ELECTRON TRANSFER FLAVOPROTEIN SUBUNIT ALPHA, MITOCHONDRIAL"/>
    <property type="match status" value="1"/>
</dbReference>
<evidence type="ECO:0000259" key="4">
    <source>
        <dbReference type="Pfam" id="PF01012"/>
    </source>
</evidence>
<comment type="caution">
    <text evidence="5">The sequence shown here is derived from an EMBL/GenBank/DDBJ whole genome shotgun (WGS) entry which is preliminary data.</text>
</comment>
<comment type="similarity">
    <text evidence="1">Belongs to the ETF alpha-subunit/FixB family.</text>
</comment>
<dbReference type="InterPro" id="IPR001308">
    <property type="entry name" value="ETF_a/FixB"/>
</dbReference>
<evidence type="ECO:0000256" key="2">
    <source>
        <dbReference type="ARBA" id="ARBA00022982"/>
    </source>
</evidence>
<dbReference type="RefSeq" id="WP_201695893.1">
    <property type="nucleotide sequence ID" value="NZ_CAJHCQ010000004.1"/>
</dbReference>
<evidence type="ECO:0000313" key="6">
    <source>
        <dbReference type="Proteomes" id="UP000656319"/>
    </source>
</evidence>
<dbReference type="InterPro" id="IPR014730">
    <property type="entry name" value="ETF_a/b_N"/>
</dbReference>
<evidence type="ECO:0000256" key="1">
    <source>
        <dbReference type="ARBA" id="ARBA00005817"/>
    </source>
</evidence>
<dbReference type="SUPFAM" id="SSF52467">
    <property type="entry name" value="DHS-like NAD/FAD-binding domain"/>
    <property type="match status" value="1"/>
</dbReference>
<dbReference type="Pfam" id="PF00766">
    <property type="entry name" value="ETF_alpha"/>
    <property type="match status" value="1"/>
</dbReference>
<organism evidence="5 6">
    <name type="scientific">Paraburkholderia hiiakae</name>
    <dbReference type="NCBI Taxonomy" id="1081782"/>
    <lineage>
        <taxon>Bacteria</taxon>
        <taxon>Pseudomonadati</taxon>
        <taxon>Pseudomonadota</taxon>
        <taxon>Betaproteobacteria</taxon>
        <taxon>Burkholderiales</taxon>
        <taxon>Burkholderiaceae</taxon>
        <taxon>Paraburkholderia</taxon>
    </lineage>
</organism>
<feature type="domain" description="Electron transfer flavoprotein alpha/beta-subunit N-terminal" evidence="4">
    <location>
        <begin position="62"/>
        <end position="181"/>
    </location>
</feature>
<dbReference type="EMBL" id="CAJHCQ010000004">
    <property type="protein sequence ID" value="CAD6528279.1"/>
    <property type="molecule type" value="Genomic_DNA"/>
</dbReference>
<evidence type="ECO:0000313" key="5">
    <source>
        <dbReference type="EMBL" id="CAD6528279.1"/>
    </source>
</evidence>
<dbReference type="InterPro" id="IPR014731">
    <property type="entry name" value="ETF_asu_C"/>
</dbReference>
<sequence>MNTLKRIDPRRPFVVTAAGLRRITLGETGSADASAAQWLAQHGHAGVAKPRRVISNPNQFLLVVAHAERGALDDHACQAIAAAALLADAQTEVALLVFGELKNDAGALGVDKLIEMPGFERRMFAPESELRALQACAAALAPKHIFLPDNAYGDGDLGRRYAAGAGASTAAHVVEIDAKHVGVYAQSKRAWAARSLPDVILLAANAVDSKLPFVGAGERLAGNFIRPANDLASSYRDLGLESIDAAQVALEEADFIVSAGNGVTDIAAFGRLAGALGAAIGASRVAVDNGHFTRDKQVGATGKTVEASVYIAFGISGAVQHLQGIKDCRHVIAVNLDGSAPIAKRANLTVVGDAQGTIAALIEQVQAARATQGGASAVHHETQSAGVAA</sequence>
<accession>A0ABN7HNA3</accession>
<dbReference type="Gene3D" id="3.40.50.1220">
    <property type="entry name" value="TPP-binding domain"/>
    <property type="match status" value="1"/>
</dbReference>
<dbReference type="SUPFAM" id="SSF52402">
    <property type="entry name" value="Adenine nucleotide alpha hydrolases-like"/>
    <property type="match status" value="1"/>
</dbReference>
<gene>
    <name evidence="5" type="primary">etfA_2</name>
    <name evidence="5" type="ORF">LMG27952_02182</name>
</gene>
<dbReference type="InterPro" id="IPR029035">
    <property type="entry name" value="DHS-like_NAD/FAD-binding_dom"/>
</dbReference>
<proteinExistence type="inferred from homology"/>
<keyword evidence="2" id="KW-0249">Electron transport</keyword>
<name>A0ABN7HNA3_9BURK</name>
<dbReference type="Pfam" id="PF01012">
    <property type="entry name" value="ETF"/>
    <property type="match status" value="1"/>
</dbReference>
<protein>
    <submittedName>
        <fullName evidence="5">Electron transfer flavoprotein subunit alpha</fullName>
    </submittedName>
</protein>
<dbReference type="Proteomes" id="UP000656319">
    <property type="component" value="Unassembled WGS sequence"/>
</dbReference>
<dbReference type="Gene3D" id="3.40.50.620">
    <property type="entry name" value="HUPs"/>
    <property type="match status" value="1"/>
</dbReference>
<evidence type="ECO:0000259" key="3">
    <source>
        <dbReference type="Pfam" id="PF00766"/>
    </source>
</evidence>
<reference evidence="5 6" key="1">
    <citation type="submission" date="2020-10" db="EMBL/GenBank/DDBJ databases">
        <authorList>
            <person name="Peeters C."/>
        </authorList>
    </citation>
    <scope>NUCLEOTIDE SEQUENCE [LARGE SCALE GENOMIC DNA]</scope>
    <source>
        <strain evidence="5 6">LMG 27952</strain>
    </source>
</reference>
<dbReference type="PANTHER" id="PTHR43153">
    <property type="entry name" value="ELECTRON TRANSFER FLAVOPROTEIN ALPHA"/>
    <property type="match status" value="1"/>
</dbReference>
<keyword evidence="2" id="KW-0813">Transport</keyword>
<dbReference type="InterPro" id="IPR014729">
    <property type="entry name" value="Rossmann-like_a/b/a_fold"/>
</dbReference>